<keyword evidence="5 7" id="KW-0472">Membrane</keyword>
<evidence type="ECO:0000313" key="11">
    <source>
        <dbReference type="Proteomes" id="UP000181790"/>
    </source>
</evidence>
<dbReference type="SUPFAM" id="SSF49464">
    <property type="entry name" value="Carboxypeptidase regulatory domain-like"/>
    <property type="match status" value="1"/>
</dbReference>
<evidence type="ECO:0000256" key="7">
    <source>
        <dbReference type="PROSITE-ProRule" id="PRU01360"/>
    </source>
</evidence>
<dbReference type="InterPro" id="IPR037066">
    <property type="entry name" value="Plug_dom_sf"/>
</dbReference>
<dbReference type="NCBIfam" id="TIGR04057">
    <property type="entry name" value="SusC_RagA_signa"/>
    <property type="match status" value="1"/>
</dbReference>
<proteinExistence type="inferred from homology"/>
<dbReference type="AlphaFoldDB" id="A0A1S2VKM1"/>
<keyword evidence="2 7" id="KW-0813">Transport</keyword>
<keyword evidence="3 7" id="KW-1134">Transmembrane beta strand</keyword>
<dbReference type="Pfam" id="PF07715">
    <property type="entry name" value="Plug"/>
    <property type="match status" value="1"/>
</dbReference>
<dbReference type="OrthoDB" id="9768177at2"/>
<accession>A0A1S2VKM1</accession>
<feature type="chain" id="PRO_5010386729" evidence="8">
    <location>
        <begin position="24"/>
        <end position="1057"/>
    </location>
</feature>
<evidence type="ECO:0000256" key="8">
    <source>
        <dbReference type="SAM" id="SignalP"/>
    </source>
</evidence>
<dbReference type="InterPro" id="IPR023997">
    <property type="entry name" value="TonB-dep_OMP_SusC/RagA_CS"/>
</dbReference>
<dbReference type="Pfam" id="PF13715">
    <property type="entry name" value="CarbopepD_reg_2"/>
    <property type="match status" value="1"/>
</dbReference>
<dbReference type="Gene3D" id="2.170.130.10">
    <property type="entry name" value="TonB-dependent receptor, plug domain"/>
    <property type="match status" value="1"/>
</dbReference>
<feature type="signal peptide" evidence="8">
    <location>
        <begin position="1"/>
        <end position="23"/>
    </location>
</feature>
<organism evidence="10 11">
    <name type="scientific">Arsenicibacter rosenii</name>
    <dbReference type="NCBI Taxonomy" id="1750698"/>
    <lineage>
        <taxon>Bacteria</taxon>
        <taxon>Pseudomonadati</taxon>
        <taxon>Bacteroidota</taxon>
        <taxon>Cytophagia</taxon>
        <taxon>Cytophagales</taxon>
        <taxon>Spirosomataceae</taxon>
        <taxon>Arsenicibacter</taxon>
    </lineage>
</organism>
<feature type="domain" description="TonB-dependent receptor plug" evidence="9">
    <location>
        <begin position="118"/>
        <end position="236"/>
    </location>
</feature>
<name>A0A1S2VKM1_9BACT</name>
<dbReference type="InterPro" id="IPR008969">
    <property type="entry name" value="CarboxyPept-like_regulatory"/>
</dbReference>
<dbReference type="Gene3D" id="2.40.170.20">
    <property type="entry name" value="TonB-dependent receptor, beta-barrel domain"/>
    <property type="match status" value="1"/>
</dbReference>
<dbReference type="GO" id="GO:0009279">
    <property type="term" value="C:cell outer membrane"/>
    <property type="evidence" value="ECO:0007669"/>
    <property type="project" value="UniProtKB-SubCell"/>
</dbReference>
<evidence type="ECO:0000256" key="6">
    <source>
        <dbReference type="ARBA" id="ARBA00023237"/>
    </source>
</evidence>
<dbReference type="NCBIfam" id="TIGR04056">
    <property type="entry name" value="OMP_RagA_SusC"/>
    <property type="match status" value="1"/>
</dbReference>
<comment type="similarity">
    <text evidence="7">Belongs to the TonB-dependent receptor family.</text>
</comment>
<dbReference type="InterPro" id="IPR036942">
    <property type="entry name" value="Beta-barrel_TonB_sf"/>
</dbReference>
<keyword evidence="8" id="KW-0732">Signal</keyword>
<evidence type="ECO:0000256" key="3">
    <source>
        <dbReference type="ARBA" id="ARBA00022452"/>
    </source>
</evidence>
<dbReference type="InterPro" id="IPR012910">
    <property type="entry name" value="Plug_dom"/>
</dbReference>
<dbReference type="InterPro" id="IPR039426">
    <property type="entry name" value="TonB-dep_rcpt-like"/>
</dbReference>
<dbReference type="Proteomes" id="UP000181790">
    <property type="component" value="Unassembled WGS sequence"/>
</dbReference>
<gene>
    <name evidence="10" type="ORF">BLX24_10025</name>
</gene>
<dbReference type="InterPro" id="IPR023996">
    <property type="entry name" value="TonB-dep_OMP_SusC/RagA"/>
</dbReference>
<evidence type="ECO:0000256" key="4">
    <source>
        <dbReference type="ARBA" id="ARBA00022692"/>
    </source>
</evidence>
<dbReference type="RefSeq" id="WP_071502994.1">
    <property type="nucleotide sequence ID" value="NZ_MORL01000004.1"/>
</dbReference>
<keyword evidence="4 7" id="KW-0812">Transmembrane</keyword>
<evidence type="ECO:0000256" key="2">
    <source>
        <dbReference type="ARBA" id="ARBA00022448"/>
    </source>
</evidence>
<comment type="caution">
    <text evidence="10">The sequence shown here is derived from an EMBL/GenBank/DDBJ whole genome shotgun (WGS) entry which is preliminary data.</text>
</comment>
<reference evidence="10 11" key="1">
    <citation type="submission" date="2016-10" db="EMBL/GenBank/DDBJ databases">
        <title>Arsenicibacter rosenii gen. nov., sp. nov., an efficient arsenic-methylating bacterium isolated from an arsenic-contaminated paddy soil.</title>
        <authorList>
            <person name="Huang K."/>
        </authorList>
    </citation>
    <scope>NUCLEOTIDE SEQUENCE [LARGE SCALE GENOMIC DNA]</scope>
    <source>
        <strain evidence="10 11">SM-1</strain>
    </source>
</reference>
<comment type="subcellular location">
    <subcellularLocation>
        <location evidence="1 7">Cell outer membrane</location>
        <topology evidence="1 7">Multi-pass membrane protein</topology>
    </subcellularLocation>
</comment>
<sequence length="1057" mass="113852">MKKSILILCFLAALTLISNYGWAQQRSVSGRVTSSEDGSALPGVNVLIKGTKQGVSTDGDGRYTINVPSTNATLVFSFIGFDPKEVAVGNQTGINATLTANASELNEVVVVGYGTQYKRDVSGSISSIGGKQIAQLPVQSFEQALGGRAAGVNITVPNGLLNNPPVIRVRGVNSINLSSFPLVVIDGIPAFTGDNSSTNAPNNPLGNINPSDIESVEVLKDASASAIYGSRASAGVILVTTKRGTKGKGKFTYDAWVGVTQPFRLFDMLNADQYMLMKNEAVRNLNANVLAVSGKPGTNIEGFRPSLDANGNQVNTNWYDYVYQNGFSHSNSASFSGGNDNTSYYLSLGYTGQKGMLQKNEFKRTSARLNVDHKVYKTFKVGTSFGYANSYNSSPNSGSIPGAAFSTAGLGRLPLVLPPNVAPYNNDGSFNINGSSLGAGANVNPASGAALLPGYYNPVVDLAKNSFTSEGNDIQGSVYADWEVIKGLNIRTQYGINNIGFEDKSFLTGLSGDGYSSGGSATNTYRTLKRWNWQNTAQYSRTIAEKHSVSLLVGAEEQRTQIERWGANRTAVADVFFESYQGNFTNIAVSGSQQTENYLVSYFGRLNYDFGKKYFASVNFRRDGYSAWANKWGNFYGAALGYTISEEAFWKNSAFLQNINHLKLTGSYGEVGNSNGINDFASLQTYSSGLYGAVATLGYNSAGNSALTWETSKKTDIGFSFGLLQDRLQGEFSYYKNLVDGLILDVPQAPSKGVPNNSVPANVGSMQNTGIEFSLQFNAITQGDFKWTINGNVTTLKNRVLALSAEGQRIGTATSLETINYTTAGRSVGDLLAVPTVGINPDNGRRMFRKADGTIVQYDHLGTGWTKVSDGSGTTSPSQLADGVYYGPVLPKWYGGLDNTFRYKGFDLGIFLQFSGGNYLYNGTKAGLRDQRFWNNHTDILNRWTPENKNGTLPRVVYGDNVSNGSALVISENVEKGDFLRARNISLGYTFTRGLLDKLKIQNARIYGQVQNAFILTKYTGIDPEISTNGNSNTGAGVDRNSIGQARTFTLGINLGF</sequence>
<dbReference type="Gene3D" id="2.60.40.1120">
    <property type="entry name" value="Carboxypeptidase-like, regulatory domain"/>
    <property type="match status" value="1"/>
</dbReference>
<dbReference type="EMBL" id="MORL01000004">
    <property type="protein sequence ID" value="OIN59312.1"/>
    <property type="molecule type" value="Genomic_DNA"/>
</dbReference>
<keyword evidence="6 7" id="KW-0998">Cell outer membrane</keyword>
<evidence type="ECO:0000256" key="1">
    <source>
        <dbReference type="ARBA" id="ARBA00004571"/>
    </source>
</evidence>
<dbReference type="SUPFAM" id="SSF56935">
    <property type="entry name" value="Porins"/>
    <property type="match status" value="1"/>
</dbReference>
<evidence type="ECO:0000259" key="9">
    <source>
        <dbReference type="Pfam" id="PF07715"/>
    </source>
</evidence>
<protein>
    <submittedName>
        <fullName evidence="10">SusC/RagA family TonB-linked outer membrane protein</fullName>
    </submittedName>
</protein>
<evidence type="ECO:0000313" key="10">
    <source>
        <dbReference type="EMBL" id="OIN59312.1"/>
    </source>
</evidence>
<dbReference type="PROSITE" id="PS52016">
    <property type="entry name" value="TONB_DEPENDENT_REC_3"/>
    <property type="match status" value="1"/>
</dbReference>
<evidence type="ECO:0000256" key="5">
    <source>
        <dbReference type="ARBA" id="ARBA00023136"/>
    </source>
</evidence>
<keyword evidence="11" id="KW-1185">Reference proteome</keyword>